<accession>A0A9J7DZB1</accession>
<dbReference type="Gene3D" id="1.10.150.50">
    <property type="entry name" value="Transcription Factor, Ets-1"/>
    <property type="match status" value="1"/>
</dbReference>
<feature type="compositionally biased region" description="Low complexity" evidence="1">
    <location>
        <begin position="415"/>
        <end position="427"/>
    </location>
</feature>
<reference evidence="3" key="1">
    <citation type="submission" date="2025-08" db="UniProtKB">
        <authorList>
            <consortium name="RefSeq"/>
        </authorList>
    </citation>
    <scope>IDENTIFICATION</scope>
    <source>
        <strain evidence="3">Ishihara</strain>
        <tissue evidence="3">Whole body</tissue>
    </source>
</reference>
<evidence type="ECO:0000313" key="3">
    <source>
        <dbReference type="RefSeq" id="XP_022821313.1"/>
    </source>
</evidence>
<dbReference type="Proteomes" id="UP000301870">
    <property type="component" value="Chromosome 2"/>
</dbReference>
<evidence type="ECO:0000313" key="2">
    <source>
        <dbReference type="Proteomes" id="UP000301870"/>
    </source>
</evidence>
<organism evidence="2 3">
    <name type="scientific">Spodoptera litura</name>
    <name type="common">Asian cotton leafworm</name>
    <dbReference type="NCBI Taxonomy" id="69820"/>
    <lineage>
        <taxon>Eukaryota</taxon>
        <taxon>Metazoa</taxon>
        <taxon>Ecdysozoa</taxon>
        <taxon>Arthropoda</taxon>
        <taxon>Hexapoda</taxon>
        <taxon>Insecta</taxon>
        <taxon>Pterygota</taxon>
        <taxon>Neoptera</taxon>
        <taxon>Endopterygota</taxon>
        <taxon>Lepidoptera</taxon>
        <taxon>Glossata</taxon>
        <taxon>Ditrysia</taxon>
        <taxon>Noctuoidea</taxon>
        <taxon>Noctuidae</taxon>
        <taxon>Amphipyrinae</taxon>
        <taxon>Spodoptera</taxon>
    </lineage>
</organism>
<feature type="compositionally biased region" description="Basic residues" evidence="1">
    <location>
        <begin position="429"/>
        <end position="441"/>
    </location>
</feature>
<dbReference type="GeneID" id="111352853"/>
<feature type="region of interest" description="Disordered" evidence="1">
    <location>
        <begin position="415"/>
        <end position="444"/>
    </location>
</feature>
<dbReference type="SUPFAM" id="SSF47769">
    <property type="entry name" value="SAM/Pointed domain"/>
    <property type="match status" value="1"/>
</dbReference>
<sequence length="568" mass="64510">MEDSEVMDLLRAWGLPELGPLFAKNEINIESLSALTTDDIKEIIPQLGPRALFLRCWKAWVTDFSNVNQGSTSNQCTSLDLSNQLTDLTNISFSDLPVIIEDYLPTSGTSPLRVEKTQKTSPPKLPPINLEDNVLFKLLQNNFESSSLLRFMGKSLDNENARNLLASTITKEILKENKNSPITSNVYNSWIKNIKVLFPEERITTYYIPPCVTAQGVTHQARGKLVSQLMNTRRKYQKLGVLDSKERKLQVRSIGSHQSSLSPRPLPSLTINTIQNTDNTEEDLKWLKSSSEPWDLVQSKWKATLSERFRDLRKPVYSIEQYFDEYPALQKPQGYKLLVDDFNECYPDYVNNFYLNFPSIKSKLIELVSRKATKNDIYLNDLINLAKDTNEEHRNLAAILSLPELISPSVVALPSQSTSSSSSSDPPSAKRKKGKDKRWKPTKAESREAFVTHVHDDSYTKLVINKRHQNITEKGFTPQPYIAMVGANLFTIKSYFIVVNPNIFYDCPNILAAIDSCFKITWALNLEYAPSTYGSWLFLQKGLYKLDSPFDRGSTSVESLMTDCNLTN</sequence>
<gene>
    <name evidence="3" type="primary">LOC111352853</name>
</gene>
<proteinExistence type="predicted"/>
<evidence type="ECO:0000256" key="1">
    <source>
        <dbReference type="SAM" id="MobiDB-lite"/>
    </source>
</evidence>
<keyword evidence="2" id="KW-1185">Reference proteome</keyword>
<protein>
    <submittedName>
        <fullName evidence="3">Uncharacterized protein LOC111352853 isoform X2</fullName>
    </submittedName>
</protein>
<name>A0A9J7DZB1_SPOLT</name>
<dbReference type="RefSeq" id="XP_022821313.1">
    <property type="nucleotide sequence ID" value="XM_022965545.1"/>
</dbReference>
<dbReference type="InterPro" id="IPR013761">
    <property type="entry name" value="SAM/pointed_sf"/>
</dbReference>
<dbReference type="AlphaFoldDB" id="A0A9J7DZB1"/>